<evidence type="ECO:0000313" key="5">
    <source>
        <dbReference type="Proteomes" id="UP000319732"/>
    </source>
</evidence>
<feature type="transmembrane region" description="Helical" evidence="3">
    <location>
        <begin position="51"/>
        <end position="71"/>
    </location>
</feature>
<feature type="coiled-coil region" evidence="1">
    <location>
        <begin position="190"/>
        <end position="217"/>
    </location>
</feature>
<dbReference type="EMBL" id="VHSG01000011">
    <property type="protein sequence ID" value="TQV79486.1"/>
    <property type="molecule type" value="Genomic_DNA"/>
</dbReference>
<dbReference type="RefSeq" id="WP_142904376.1">
    <property type="nucleotide sequence ID" value="NZ_ML660092.1"/>
</dbReference>
<protein>
    <submittedName>
        <fullName evidence="4">Uncharacterized protein</fullName>
    </submittedName>
</protein>
<dbReference type="OrthoDB" id="5700790at2"/>
<dbReference type="Proteomes" id="UP000319732">
    <property type="component" value="Unassembled WGS sequence"/>
</dbReference>
<keyword evidence="3" id="KW-0812">Transmembrane</keyword>
<sequence length="259" mass="28620">MTPERREPTISNITPDRDEIASHQQRTKVRPPPPPNHGGTPPPTRVQRSSLTPFALLLALTGLGLAGFVYWQTLGLQNRLAQADERIQSLEQRLELSDDESTESVTAIRAKLKWADSEIRKLWGVAHDRNRKAIADNKEQLAALDKSFKATAAETQKILASSSAQAASVAALESQTSARQAEVDRVAGDLVAQRQQLQSVVDQANRLDQQLGRLQTDIAGRVKTNEEAIEAIDAYRRNINRDLLRLQQQVQQGGRASTP</sequence>
<organism evidence="4 5">
    <name type="scientific">Exilibacterium tricleocarpae</name>
    <dbReference type="NCBI Taxonomy" id="2591008"/>
    <lineage>
        <taxon>Bacteria</taxon>
        <taxon>Pseudomonadati</taxon>
        <taxon>Pseudomonadota</taxon>
        <taxon>Gammaproteobacteria</taxon>
        <taxon>Cellvibrionales</taxon>
        <taxon>Cellvibrionaceae</taxon>
        <taxon>Exilibacterium</taxon>
    </lineage>
</organism>
<evidence type="ECO:0000256" key="3">
    <source>
        <dbReference type="SAM" id="Phobius"/>
    </source>
</evidence>
<keyword evidence="3" id="KW-0472">Membrane</keyword>
<evidence type="ECO:0000313" key="4">
    <source>
        <dbReference type="EMBL" id="TQV79486.1"/>
    </source>
</evidence>
<evidence type="ECO:0000256" key="2">
    <source>
        <dbReference type="SAM" id="MobiDB-lite"/>
    </source>
</evidence>
<keyword evidence="1" id="KW-0175">Coiled coil</keyword>
<keyword evidence="3" id="KW-1133">Transmembrane helix</keyword>
<keyword evidence="5" id="KW-1185">Reference proteome</keyword>
<feature type="coiled-coil region" evidence="1">
    <location>
        <begin position="73"/>
        <end position="100"/>
    </location>
</feature>
<proteinExistence type="predicted"/>
<feature type="compositionally biased region" description="Pro residues" evidence="2">
    <location>
        <begin position="30"/>
        <end position="44"/>
    </location>
</feature>
<name>A0A545TQI6_9GAMM</name>
<evidence type="ECO:0000256" key="1">
    <source>
        <dbReference type="SAM" id="Coils"/>
    </source>
</evidence>
<accession>A0A545TQI6</accession>
<comment type="caution">
    <text evidence="4">The sequence shown here is derived from an EMBL/GenBank/DDBJ whole genome shotgun (WGS) entry which is preliminary data.</text>
</comment>
<feature type="region of interest" description="Disordered" evidence="2">
    <location>
        <begin position="1"/>
        <end position="47"/>
    </location>
</feature>
<gene>
    <name evidence="4" type="ORF">FKG94_11505</name>
</gene>
<reference evidence="4 5" key="1">
    <citation type="submission" date="2019-06" db="EMBL/GenBank/DDBJ databases">
        <title>Whole genome sequence for Cellvibrionaceae sp. R142.</title>
        <authorList>
            <person name="Wang G."/>
        </authorList>
    </citation>
    <scope>NUCLEOTIDE SEQUENCE [LARGE SCALE GENOMIC DNA]</scope>
    <source>
        <strain evidence="4 5">R142</strain>
    </source>
</reference>
<dbReference type="AlphaFoldDB" id="A0A545TQI6"/>